<dbReference type="FunFam" id="3.40.50.300:FF:000221">
    <property type="entry name" value="Multidrug ABC transporter ATP-binding protein"/>
    <property type="match status" value="1"/>
</dbReference>
<evidence type="ECO:0000256" key="6">
    <source>
        <dbReference type="ARBA" id="ARBA00022840"/>
    </source>
</evidence>
<dbReference type="InterPro" id="IPR003439">
    <property type="entry name" value="ABC_transporter-like_ATP-bd"/>
</dbReference>
<evidence type="ECO:0000256" key="9">
    <source>
        <dbReference type="ARBA" id="ARBA00025074"/>
    </source>
</evidence>
<dbReference type="Pfam" id="PF00664">
    <property type="entry name" value="ABC_membrane"/>
    <property type="match status" value="1"/>
</dbReference>
<dbReference type="Proteomes" id="UP000034287">
    <property type="component" value="Unassembled WGS sequence"/>
</dbReference>
<evidence type="ECO:0000256" key="5">
    <source>
        <dbReference type="ARBA" id="ARBA00022741"/>
    </source>
</evidence>
<feature type="transmembrane region" description="Helical" evidence="10">
    <location>
        <begin position="278"/>
        <end position="302"/>
    </location>
</feature>
<dbReference type="STRING" id="1432562.WN59_00690"/>
<dbReference type="Pfam" id="PF00005">
    <property type="entry name" value="ABC_tran"/>
    <property type="match status" value="1"/>
</dbReference>
<dbReference type="PROSITE" id="PS00211">
    <property type="entry name" value="ABC_TRANSPORTER_1"/>
    <property type="match status" value="1"/>
</dbReference>
<comment type="function">
    <text evidence="9">May be involved in multidrug export. Transmembrane domains (TMD) form a pore in the cell membrane and the ATP-binding domain (NBD) is responsible for energy generation.</text>
</comment>
<dbReference type="FunFam" id="1.20.1560.10:FF:000011">
    <property type="entry name" value="Multidrug ABC transporter ATP-binding protein"/>
    <property type="match status" value="1"/>
</dbReference>
<dbReference type="SUPFAM" id="SSF90123">
    <property type="entry name" value="ABC transporter transmembrane region"/>
    <property type="match status" value="1"/>
</dbReference>
<gene>
    <name evidence="13" type="ORF">WN59_00690</name>
</gene>
<feature type="transmembrane region" description="Helical" evidence="10">
    <location>
        <begin position="244"/>
        <end position="266"/>
    </location>
</feature>
<dbReference type="PROSITE" id="PS50929">
    <property type="entry name" value="ABC_TM1F"/>
    <property type="match status" value="1"/>
</dbReference>
<dbReference type="GO" id="GO:0005524">
    <property type="term" value="F:ATP binding"/>
    <property type="evidence" value="ECO:0007669"/>
    <property type="project" value="UniProtKB-KW"/>
</dbReference>
<dbReference type="GO" id="GO:0005886">
    <property type="term" value="C:plasma membrane"/>
    <property type="evidence" value="ECO:0007669"/>
    <property type="project" value="UniProtKB-SubCell"/>
</dbReference>
<dbReference type="GO" id="GO:0016887">
    <property type="term" value="F:ATP hydrolysis activity"/>
    <property type="evidence" value="ECO:0007669"/>
    <property type="project" value="InterPro"/>
</dbReference>
<feature type="transmembrane region" description="Helical" evidence="10">
    <location>
        <begin position="20"/>
        <end position="40"/>
    </location>
</feature>
<keyword evidence="8 10" id="KW-0472">Membrane</keyword>
<dbReference type="InterPro" id="IPR003593">
    <property type="entry name" value="AAA+_ATPase"/>
</dbReference>
<dbReference type="SUPFAM" id="SSF52540">
    <property type="entry name" value="P-loop containing nucleoside triphosphate hydrolases"/>
    <property type="match status" value="1"/>
</dbReference>
<dbReference type="RefSeq" id="WP_046511077.1">
    <property type="nucleotide sequence ID" value="NZ_LAYZ01000001.1"/>
</dbReference>
<evidence type="ECO:0000256" key="1">
    <source>
        <dbReference type="ARBA" id="ARBA00004651"/>
    </source>
</evidence>
<dbReference type="InterPro" id="IPR039421">
    <property type="entry name" value="Type_1_exporter"/>
</dbReference>
<feature type="transmembrane region" description="Helical" evidence="10">
    <location>
        <begin position="52"/>
        <end position="70"/>
    </location>
</feature>
<keyword evidence="5" id="KW-0547">Nucleotide-binding</keyword>
<dbReference type="GO" id="GO:0015421">
    <property type="term" value="F:ABC-type oligopeptide transporter activity"/>
    <property type="evidence" value="ECO:0007669"/>
    <property type="project" value="TreeGrafter"/>
</dbReference>
<keyword evidence="4 10" id="KW-0812">Transmembrane</keyword>
<comment type="caution">
    <text evidence="13">The sequence shown here is derived from an EMBL/GenBank/DDBJ whole genome shotgun (WGS) entry which is preliminary data.</text>
</comment>
<evidence type="ECO:0000313" key="14">
    <source>
        <dbReference type="Proteomes" id="UP000034287"/>
    </source>
</evidence>
<dbReference type="CDD" id="cd18541">
    <property type="entry name" value="ABC_6TM_TmrB_like"/>
    <property type="match status" value="1"/>
</dbReference>
<keyword evidence="14" id="KW-1185">Reference proteome</keyword>
<dbReference type="InterPro" id="IPR036640">
    <property type="entry name" value="ABC1_TM_sf"/>
</dbReference>
<keyword evidence="7 10" id="KW-1133">Transmembrane helix</keyword>
<dbReference type="EMBL" id="LAYZ01000001">
    <property type="protein sequence ID" value="KKK35385.1"/>
    <property type="molecule type" value="Genomic_DNA"/>
</dbReference>
<evidence type="ECO:0000256" key="3">
    <source>
        <dbReference type="ARBA" id="ARBA00022475"/>
    </source>
</evidence>
<sequence length="577" mass="64816">MFEFLIKLKWFFKENKWRYISILLVLIIVNILEVIPAQLIGRAIDFISTGEITGMLMWQLIIAFAVVILLSYAGGFLWQYMLIGGAVKIESIIRMKLMRKFLMMSPAFFEKNKTGDLMARATNDLRSVHQATAWGVLTLIDATTFMGTIILAMGVTVSWELTFYALLPLPLLALIEGKLGRKINAAHKESQEAFSDMNNSVLEVVEGVRLTRSYVQEKDERRRFRGMTDGYLDRFMKVERLDALFQPLTILVTMASFMVALGYGAILANRGVITIGDIVTFNIYLNMLVWPMFALGMLFNILQRGNASLTRIYKVLETEDDVKDDGNDVIGSTDMNFDDVSFTYPLSGRENLRQVSIELKSGQTLGIAGRTGSGKTTLIKQLLKYYPKAQGRLVIDGKDIGRLGRKELRAKIGYVSQENILFSRTVEANIRFGKPEATEEELREAIRLSALDSDLERMPHGLDTMVGEKGVALSGGQKQRISIARSLIKDPEILILDDALSAVDAKTEKRIIDNIRQSRKNKTTIIVTHRLSAITHSDIIIVMEDGRIVEMGTHGELEESGGWYSEQNDYYQTGGAS</sequence>
<dbReference type="Gene3D" id="1.20.1560.10">
    <property type="entry name" value="ABC transporter type 1, transmembrane domain"/>
    <property type="match status" value="1"/>
</dbReference>
<evidence type="ECO:0000256" key="8">
    <source>
        <dbReference type="ARBA" id="ARBA00023136"/>
    </source>
</evidence>
<dbReference type="PROSITE" id="PS50893">
    <property type="entry name" value="ABC_TRANSPORTER_2"/>
    <property type="match status" value="1"/>
</dbReference>
<proteinExistence type="predicted"/>
<dbReference type="Gene3D" id="3.40.50.300">
    <property type="entry name" value="P-loop containing nucleotide triphosphate hydrolases"/>
    <property type="match status" value="1"/>
</dbReference>
<organism evidence="13 14">
    <name type="scientific">Salinicoccus sediminis</name>
    <dbReference type="NCBI Taxonomy" id="1432562"/>
    <lineage>
        <taxon>Bacteria</taxon>
        <taxon>Bacillati</taxon>
        <taxon>Bacillota</taxon>
        <taxon>Bacilli</taxon>
        <taxon>Bacillales</taxon>
        <taxon>Staphylococcaceae</taxon>
        <taxon>Salinicoccus</taxon>
    </lineage>
</organism>
<dbReference type="OrthoDB" id="9770415at2"/>
<keyword evidence="2" id="KW-0813">Transport</keyword>
<comment type="subcellular location">
    <subcellularLocation>
        <location evidence="1">Cell membrane</location>
        <topology evidence="1">Multi-pass membrane protein</topology>
    </subcellularLocation>
</comment>
<feature type="domain" description="ABC transporter" evidence="11">
    <location>
        <begin position="335"/>
        <end position="570"/>
    </location>
</feature>
<dbReference type="PATRIC" id="fig|1432562.3.peg.141"/>
<protein>
    <submittedName>
        <fullName evidence="13">Multidrug ABC transporter ATP-binding protein</fullName>
    </submittedName>
</protein>
<keyword evidence="3" id="KW-1003">Cell membrane</keyword>
<feature type="domain" description="ABC transmembrane type-1" evidence="12">
    <location>
        <begin position="22"/>
        <end position="304"/>
    </location>
</feature>
<accession>A0A0M2SRX0</accession>
<keyword evidence="6 13" id="KW-0067">ATP-binding</keyword>
<evidence type="ECO:0000256" key="4">
    <source>
        <dbReference type="ARBA" id="ARBA00022692"/>
    </source>
</evidence>
<dbReference type="AlphaFoldDB" id="A0A0M2SRX0"/>
<feature type="transmembrane region" description="Helical" evidence="10">
    <location>
        <begin position="133"/>
        <end position="155"/>
    </location>
</feature>
<dbReference type="SMART" id="SM00382">
    <property type="entry name" value="AAA"/>
    <property type="match status" value="1"/>
</dbReference>
<evidence type="ECO:0000259" key="12">
    <source>
        <dbReference type="PROSITE" id="PS50929"/>
    </source>
</evidence>
<evidence type="ECO:0000256" key="2">
    <source>
        <dbReference type="ARBA" id="ARBA00022448"/>
    </source>
</evidence>
<dbReference type="InterPro" id="IPR027417">
    <property type="entry name" value="P-loop_NTPase"/>
</dbReference>
<dbReference type="InterPro" id="IPR017871">
    <property type="entry name" value="ABC_transporter-like_CS"/>
</dbReference>
<evidence type="ECO:0000256" key="7">
    <source>
        <dbReference type="ARBA" id="ARBA00022989"/>
    </source>
</evidence>
<evidence type="ECO:0000259" key="11">
    <source>
        <dbReference type="PROSITE" id="PS50893"/>
    </source>
</evidence>
<evidence type="ECO:0000256" key="10">
    <source>
        <dbReference type="SAM" id="Phobius"/>
    </source>
</evidence>
<dbReference type="InterPro" id="IPR011527">
    <property type="entry name" value="ABC1_TM_dom"/>
</dbReference>
<dbReference type="PANTHER" id="PTHR43394">
    <property type="entry name" value="ATP-DEPENDENT PERMEASE MDL1, MITOCHONDRIAL"/>
    <property type="match status" value="1"/>
</dbReference>
<evidence type="ECO:0000313" key="13">
    <source>
        <dbReference type="EMBL" id="KKK35385.1"/>
    </source>
</evidence>
<name>A0A0M2SRX0_9STAP</name>
<dbReference type="PANTHER" id="PTHR43394:SF1">
    <property type="entry name" value="ATP-BINDING CASSETTE SUB-FAMILY B MEMBER 10, MITOCHONDRIAL"/>
    <property type="match status" value="1"/>
</dbReference>
<reference evidence="13 14" key="1">
    <citation type="submission" date="2015-04" db="EMBL/GenBank/DDBJ databases">
        <title>Taxonomic description and genome sequence of Salinicoccus sediminis sp. nov., a novel hyper halotolerant bacterium isolated from marine sediment.</title>
        <authorList>
            <person name="Mathan Kumar R."/>
            <person name="Kaur G."/>
            <person name="Kumar N."/>
            <person name="Kumar A."/>
            <person name="Singh N.K."/>
            <person name="Kaur N."/>
            <person name="Mayilraj S."/>
        </authorList>
    </citation>
    <scope>NUCLEOTIDE SEQUENCE [LARGE SCALE GENOMIC DNA]</scope>
    <source>
        <strain evidence="13 14">SV-16</strain>
    </source>
</reference>